<protein>
    <submittedName>
        <fullName evidence="2">Uncharacterized protein</fullName>
    </submittedName>
</protein>
<accession>A0A164QFX8</accession>
<evidence type="ECO:0000256" key="1">
    <source>
        <dbReference type="SAM" id="MobiDB-lite"/>
    </source>
</evidence>
<dbReference type="EMBL" id="KV419426">
    <property type="protein sequence ID" value="KZS89617.1"/>
    <property type="molecule type" value="Genomic_DNA"/>
</dbReference>
<evidence type="ECO:0000313" key="2">
    <source>
        <dbReference type="EMBL" id="KZS89617.1"/>
    </source>
</evidence>
<name>A0A164QFX8_9AGAM</name>
<dbReference type="AlphaFoldDB" id="A0A164QFX8"/>
<sequence length="121" mass="13298">MSLLQTSATCILQPLLEGEASDLASEILSPGGSLRMQVIAPLLENGEVPNQRFEYARVPDRSAVSSFMASHRLPDEIPYRMSMLKCGFASFMQLILDTGYPRSSSPPLSRLSLHPDSTEEI</sequence>
<feature type="compositionally biased region" description="Low complexity" evidence="1">
    <location>
        <begin position="101"/>
        <end position="112"/>
    </location>
</feature>
<organism evidence="2 3">
    <name type="scientific">Sistotremastrum niveocremeum HHB9708</name>
    <dbReference type="NCBI Taxonomy" id="1314777"/>
    <lineage>
        <taxon>Eukaryota</taxon>
        <taxon>Fungi</taxon>
        <taxon>Dikarya</taxon>
        <taxon>Basidiomycota</taxon>
        <taxon>Agaricomycotina</taxon>
        <taxon>Agaricomycetes</taxon>
        <taxon>Sistotremastrales</taxon>
        <taxon>Sistotremastraceae</taxon>
        <taxon>Sertulicium</taxon>
        <taxon>Sertulicium niveocremeum</taxon>
    </lineage>
</organism>
<gene>
    <name evidence="2" type="ORF">SISNIDRAFT_469137</name>
</gene>
<proteinExistence type="predicted"/>
<reference evidence="2 3" key="1">
    <citation type="journal article" date="2016" name="Mol. Biol. Evol.">
        <title>Comparative Genomics of Early-Diverging Mushroom-Forming Fungi Provides Insights into the Origins of Lignocellulose Decay Capabilities.</title>
        <authorList>
            <person name="Nagy L.G."/>
            <person name="Riley R."/>
            <person name="Tritt A."/>
            <person name="Adam C."/>
            <person name="Daum C."/>
            <person name="Floudas D."/>
            <person name="Sun H."/>
            <person name="Yadav J.S."/>
            <person name="Pangilinan J."/>
            <person name="Larsson K.H."/>
            <person name="Matsuura K."/>
            <person name="Barry K."/>
            <person name="Labutti K."/>
            <person name="Kuo R."/>
            <person name="Ohm R.A."/>
            <person name="Bhattacharya S.S."/>
            <person name="Shirouzu T."/>
            <person name="Yoshinaga Y."/>
            <person name="Martin F.M."/>
            <person name="Grigoriev I.V."/>
            <person name="Hibbett D.S."/>
        </authorList>
    </citation>
    <scope>NUCLEOTIDE SEQUENCE [LARGE SCALE GENOMIC DNA]</scope>
    <source>
        <strain evidence="2 3">HHB9708</strain>
    </source>
</reference>
<keyword evidence="3" id="KW-1185">Reference proteome</keyword>
<feature type="region of interest" description="Disordered" evidence="1">
    <location>
        <begin position="100"/>
        <end position="121"/>
    </location>
</feature>
<dbReference type="Proteomes" id="UP000076722">
    <property type="component" value="Unassembled WGS sequence"/>
</dbReference>
<evidence type="ECO:0000313" key="3">
    <source>
        <dbReference type="Proteomes" id="UP000076722"/>
    </source>
</evidence>